<reference evidence="1 2" key="1">
    <citation type="submission" date="2019-11" db="EMBL/GenBank/DDBJ databases">
        <authorList>
            <person name="Cheng Q."/>
            <person name="Yang Z."/>
        </authorList>
    </citation>
    <scope>NUCLEOTIDE SEQUENCE [LARGE SCALE GENOMIC DNA]</scope>
    <source>
        <strain evidence="1 2">HX-22-1</strain>
    </source>
</reference>
<proteinExistence type="predicted"/>
<dbReference type="AlphaFoldDB" id="A0A7K0FMC9"/>
<keyword evidence="2" id="KW-1185">Reference proteome</keyword>
<comment type="caution">
    <text evidence="1">The sequence shown here is derived from an EMBL/GenBank/DDBJ whole genome shotgun (WGS) entry which is preliminary data.</text>
</comment>
<evidence type="ECO:0000313" key="1">
    <source>
        <dbReference type="EMBL" id="MRX47126.1"/>
    </source>
</evidence>
<dbReference type="EMBL" id="WKJI01000002">
    <property type="protein sequence ID" value="MRX47126.1"/>
    <property type="molecule type" value="Genomic_DNA"/>
</dbReference>
<evidence type="ECO:0000313" key="2">
    <source>
        <dbReference type="Proteomes" id="UP000462931"/>
    </source>
</evidence>
<organism evidence="1 2">
    <name type="scientific">Pedobacter puniceum</name>
    <dbReference type="NCBI Taxonomy" id="2666136"/>
    <lineage>
        <taxon>Bacteria</taxon>
        <taxon>Pseudomonadati</taxon>
        <taxon>Bacteroidota</taxon>
        <taxon>Sphingobacteriia</taxon>
        <taxon>Sphingobacteriales</taxon>
        <taxon>Sphingobacteriaceae</taxon>
        <taxon>Pedobacter</taxon>
    </lineage>
</organism>
<accession>A0A7K0FMC9</accession>
<gene>
    <name evidence="1" type="ORF">GJJ64_08015</name>
</gene>
<sequence length="197" mass="23355">MAQTDLGLGLVSINFDDKTTLHFYSTPSGNEPKRTIQFFNDQTINSWNIRDLDKHKEWLKPEILWLDYSQFVFRCLTAKGNWLEVMVNNETEETLWLKKSDFTTFNDWESYLKEMFGVARLSDQQQKIRSLPTDNSEEIIYQGQDCFQVKSMKGDWIEIFTADYCDESYTESKTKIKSGWIKWRQGNKLLIEYFTTS</sequence>
<name>A0A7K0FMC9_9SPHI</name>
<dbReference type="Proteomes" id="UP000462931">
    <property type="component" value="Unassembled WGS sequence"/>
</dbReference>
<protein>
    <submittedName>
        <fullName evidence="1">Uncharacterized protein</fullName>
    </submittedName>
</protein>